<evidence type="ECO:0000313" key="6">
    <source>
        <dbReference type="Proteomes" id="UP001328425"/>
    </source>
</evidence>
<keyword evidence="2 5" id="KW-0067">ATP-binding</keyword>
<proteinExistence type="predicted"/>
<evidence type="ECO:0000259" key="4">
    <source>
        <dbReference type="PROSITE" id="PS50893"/>
    </source>
</evidence>
<organism evidence="5 6">
    <name type="scientific">Peptoniphilus grossensis</name>
    <dbReference type="NCBI Taxonomy" id="1465756"/>
    <lineage>
        <taxon>Bacteria</taxon>
        <taxon>Bacillati</taxon>
        <taxon>Bacillota</taxon>
        <taxon>Tissierellia</taxon>
        <taxon>Tissierellales</taxon>
        <taxon>Peptoniphilaceae</taxon>
        <taxon>Peptoniphilus</taxon>
    </lineage>
</organism>
<dbReference type="InterPro" id="IPR027417">
    <property type="entry name" value="P-loop_NTPase"/>
</dbReference>
<dbReference type="Pfam" id="PF00005">
    <property type="entry name" value="ABC_tran"/>
    <property type="match status" value="1"/>
</dbReference>
<dbReference type="EMBL" id="JARBCY010000029">
    <property type="protein sequence ID" value="MEF3317910.1"/>
    <property type="molecule type" value="Genomic_DNA"/>
</dbReference>
<dbReference type="InterPro" id="IPR003593">
    <property type="entry name" value="AAA+_ATPase"/>
</dbReference>
<dbReference type="RefSeq" id="WP_332087091.1">
    <property type="nucleotide sequence ID" value="NZ_JARBCY010000029.1"/>
</dbReference>
<protein>
    <submittedName>
        <fullName evidence="5">ATP-binding cassette domain-containing protein</fullName>
    </submittedName>
</protein>
<dbReference type="Proteomes" id="UP001328425">
    <property type="component" value="Unassembled WGS sequence"/>
</dbReference>
<dbReference type="GO" id="GO:0005524">
    <property type="term" value="F:ATP binding"/>
    <property type="evidence" value="ECO:0007669"/>
    <property type="project" value="UniProtKB-KW"/>
</dbReference>
<evidence type="ECO:0000313" key="5">
    <source>
        <dbReference type="EMBL" id="MEF3317910.1"/>
    </source>
</evidence>
<keyword evidence="6" id="KW-1185">Reference proteome</keyword>
<accession>A0ABU7X9W8</accession>
<dbReference type="PROSITE" id="PS50893">
    <property type="entry name" value="ABC_TRANSPORTER_2"/>
    <property type="match status" value="1"/>
</dbReference>
<keyword evidence="1" id="KW-0547">Nucleotide-binding</keyword>
<evidence type="ECO:0000256" key="3">
    <source>
        <dbReference type="SAM" id="MobiDB-lite"/>
    </source>
</evidence>
<dbReference type="SUPFAM" id="SSF52540">
    <property type="entry name" value="P-loop containing nucleoside triphosphate hydrolases"/>
    <property type="match status" value="1"/>
</dbReference>
<dbReference type="Gene3D" id="3.40.50.300">
    <property type="entry name" value="P-loop containing nucleotide triphosphate hydrolases"/>
    <property type="match status" value="1"/>
</dbReference>
<dbReference type="PANTHER" id="PTHR43158:SF2">
    <property type="entry name" value="SKFA PEPTIDE EXPORT ATP-BINDING PROTEIN SKFE"/>
    <property type="match status" value="1"/>
</dbReference>
<name>A0ABU7X9W8_9FIRM</name>
<comment type="caution">
    <text evidence="5">The sequence shown here is derived from an EMBL/GenBank/DDBJ whole genome shotgun (WGS) entry which is preliminary data.</text>
</comment>
<dbReference type="PANTHER" id="PTHR43158">
    <property type="entry name" value="SKFA PEPTIDE EXPORT ATP-BINDING PROTEIN SKFE"/>
    <property type="match status" value="1"/>
</dbReference>
<feature type="domain" description="ABC transporter" evidence="4">
    <location>
        <begin position="4"/>
        <end position="230"/>
    </location>
</feature>
<dbReference type="SMART" id="SM00382">
    <property type="entry name" value="AAA"/>
    <property type="match status" value="1"/>
</dbReference>
<sequence length="455" mass="51560">MSAIVINDLTKRKGKEKVLSNLNLEILDGEFFSLLGTENSGKTTLARIIMGYLKPGSGSIRVYDMDSFKESKEIKETVSFVSEDMIFDSKIKSYALLKKTLSAHGLSNTEDIDVLCDYFEFNSNLRICDLRDRERKLFAIINALVIKPRLLILDSPAKFLEEKDIDRLFSHVKRLNESEGLTVLLLSDSLREAKKYSSRIAYLSDGKIQDTEYNNVKAAGDKVLKIDSYRGNLNYFTSIGARIIKDEEDETILYYDGALPELSKVIYEEALENYVLEDAKLSDKVNAYYKGENAKLPRRKAPAPVKDVEETPTEKISKSVLETSEVNGVTESTIKISDAENNFSEVEGVNVENSEKDVIHNTKTNLFVDEDKVVLGEENSPEIKEEVSPELENEKPETINEVEPKVEENFVDNTEIFHDSSEENRVDDTIIFKTSDEGVFNATEETRLKEDKDDI</sequence>
<evidence type="ECO:0000256" key="2">
    <source>
        <dbReference type="ARBA" id="ARBA00022840"/>
    </source>
</evidence>
<evidence type="ECO:0000256" key="1">
    <source>
        <dbReference type="ARBA" id="ARBA00022741"/>
    </source>
</evidence>
<dbReference type="InterPro" id="IPR003439">
    <property type="entry name" value="ABC_transporter-like_ATP-bd"/>
</dbReference>
<gene>
    <name evidence="5" type="ORF">PV361_04245</name>
</gene>
<reference evidence="5 6" key="1">
    <citation type="submission" date="2022-11" db="EMBL/GenBank/DDBJ databases">
        <title>The First Case of Preauricular Fistular Abscess Caused by Peptoniphilus grossensis.</title>
        <authorList>
            <person name="Byun J.-H."/>
        </authorList>
    </citation>
    <scope>NUCLEOTIDE SEQUENCE [LARGE SCALE GENOMIC DNA]</scope>
    <source>
        <strain evidence="5 6">GYB008</strain>
    </source>
</reference>
<feature type="region of interest" description="Disordered" evidence="3">
    <location>
        <begin position="378"/>
        <end position="398"/>
    </location>
</feature>